<dbReference type="EMBL" id="JANIEX010000266">
    <property type="protein sequence ID" value="KAJ3569852.1"/>
    <property type="molecule type" value="Genomic_DNA"/>
</dbReference>
<organism evidence="3 4">
    <name type="scientific">Leucocoprinus birnbaumii</name>
    <dbReference type="NCBI Taxonomy" id="56174"/>
    <lineage>
        <taxon>Eukaryota</taxon>
        <taxon>Fungi</taxon>
        <taxon>Dikarya</taxon>
        <taxon>Basidiomycota</taxon>
        <taxon>Agaricomycotina</taxon>
        <taxon>Agaricomycetes</taxon>
        <taxon>Agaricomycetidae</taxon>
        <taxon>Agaricales</taxon>
        <taxon>Agaricineae</taxon>
        <taxon>Agaricaceae</taxon>
        <taxon>Leucocoprinus</taxon>
    </lineage>
</organism>
<protein>
    <recommendedName>
        <fullName evidence="5">DUF148 domain-containing protein</fullName>
    </recommendedName>
</protein>
<dbReference type="InterPro" id="IPR038213">
    <property type="entry name" value="IFI6/IFI27-like_sf"/>
</dbReference>
<evidence type="ECO:0000313" key="3">
    <source>
        <dbReference type="EMBL" id="KAJ3569852.1"/>
    </source>
</evidence>
<dbReference type="AlphaFoldDB" id="A0AAD5VU39"/>
<feature type="chain" id="PRO_5041997872" description="DUF148 domain-containing protein" evidence="2">
    <location>
        <begin position="22"/>
        <end position="307"/>
    </location>
</feature>
<feature type="coiled-coil region" evidence="1">
    <location>
        <begin position="90"/>
        <end position="117"/>
    </location>
</feature>
<proteinExistence type="predicted"/>
<evidence type="ECO:0000313" key="4">
    <source>
        <dbReference type="Proteomes" id="UP001213000"/>
    </source>
</evidence>
<dbReference type="Proteomes" id="UP001213000">
    <property type="component" value="Unassembled WGS sequence"/>
</dbReference>
<evidence type="ECO:0000256" key="2">
    <source>
        <dbReference type="SAM" id="SignalP"/>
    </source>
</evidence>
<dbReference type="Gene3D" id="6.10.110.10">
    <property type="match status" value="1"/>
</dbReference>
<sequence>MRVAIFLTAFWALFLAGTSGALTLPNLGLFSLFKERITGLSATNKLEEFWDEAQQLGPKVGQVVLDEIVKVYTETTYMVDNLRSATNSIVEEARHLRKELETVIEQKNITMEHLSDTLSEEMGKVYLELTREKSIGELPKNRRERSQARGELVREVSQKVEKAYILAMVKLGVPSEQADQQFQRVTPKIEHIVLVIGNFIDDHPKLLELVIFSASMLLLPEIQILRPIMSMFGFGPLGPIRGEYPRTTAAWLQSRFWGGFVKSGSWFSILQRVGMTLTGSWIQRAVASLGLAAALGLVANKIVRGCN</sequence>
<name>A0AAD5VU39_9AGAR</name>
<keyword evidence="1" id="KW-0175">Coiled coil</keyword>
<keyword evidence="2" id="KW-0732">Signal</keyword>
<keyword evidence="4" id="KW-1185">Reference proteome</keyword>
<feature type="signal peptide" evidence="2">
    <location>
        <begin position="1"/>
        <end position="21"/>
    </location>
</feature>
<evidence type="ECO:0000256" key="1">
    <source>
        <dbReference type="SAM" id="Coils"/>
    </source>
</evidence>
<gene>
    <name evidence="3" type="ORF">NP233_g4776</name>
</gene>
<comment type="caution">
    <text evidence="3">The sequence shown here is derived from an EMBL/GenBank/DDBJ whole genome shotgun (WGS) entry which is preliminary data.</text>
</comment>
<evidence type="ECO:0008006" key="5">
    <source>
        <dbReference type="Google" id="ProtNLM"/>
    </source>
</evidence>
<accession>A0AAD5VU39</accession>
<reference evidence="3" key="1">
    <citation type="submission" date="2022-07" db="EMBL/GenBank/DDBJ databases">
        <title>Genome Sequence of Leucocoprinus birnbaumii.</title>
        <authorList>
            <person name="Buettner E."/>
        </authorList>
    </citation>
    <scope>NUCLEOTIDE SEQUENCE</scope>
    <source>
        <strain evidence="3">VT141</strain>
    </source>
</reference>